<organism evidence="1 2">
    <name type="scientific">Ralstonia flatus</name>
    <dbReference type="NCBI Taxonomy" id="3058601"/>
    <lineage>
        <taxon>Bacteria</taxon>
        <taxon>Pseudomonadati</taxon>
        <taxon>Pseudomonadota</taxon>
        <taxon>Betaproteobacteria</taxon>
        <taxon>Burkholderiales</taxon>
        <taxon>Burkholderiaceae</taxon>
        <taxon>Ralstonia</taxon>
    </lineage>
</organism>
<dbReference type="RefSeq" id="WP_316887358.1">
    <property type="nucleotide sequence ID" value="NZ_CAUDLI010000009.1"/>
</dbReference>
<dbReference type="Proteomes" id="UP001189792">
    <property type="component" value="Unassembled WGS sequence"/>
</dbReference>
<protein>
    <recommendedName>
        <fullName evidence="3">AraC family transcriptional regulator</fullName>
    </recommendedName>
</protein>
<reference evidence="1 2" key="1">
    <citation type="submission" date="2023-07" db="EMBL/GenBank/DDBJ databases">
        <authorList>
            <person name="Peeters C."/>
        </authorList>
    </citation>
    <scope>NUCLEOTIDE SEQUENCE [LARGE SCALE GENOMIC DNA]</scope>
    <source>
        <strain evidence="1 2">LMG 32965</strain>
    </source>
</reference>
<dbReference type="EMBL" id="CAUDLI010000009">
    <property type="protein sequence ID" value="CAJ0895766.1"/>
    <property type="molecule type" value="Genomic_DNA"/>
</dbReference>
<evidence type="ECO:0008006" key="3">
    <source>
        <dbReference type="Google" id="ProtNLM"/>
    </source>
</evidence>
<sequence>MTVSGGSDGFPAEVEAVIHVPSTVLDVAVVGVPDETRGGGDPSESVPPARAMCLCRLSIRLGKVRIRIFGPCFGTLVVRRLSVPFAATIAVRAHTGWLTARGWTRKLEAGEWLNVPPLARFDLSIAPGAIVELVLHTDDVERAALKEAALNPALWLARFDPSRARVLQCDQGKALTRALARSVFLAPHHEWRCSTFATQFGMSGKAVSSEIFAEGESFRETVRNYRLSRLLFDLPALPKVNGDIAQSYGFGSCRLLEAAFYGVFNLPLTVAHAQLVASAEFRKMTAPRSAVRPMGAPSESVACAGYPWAVPPCFLPR</sequence>
<evidence type="ECO:0000313" key="2">
    <source>
        <dbReference type="Proteomes" id="UP001189792"/>
    </source>
</evidence>
<accession>A0ABN9KKI8</accession>
<keyword evidence="2" id="KW-1185">Reference proteome</keyword>
<name>A0ABN9KKI8_9RALS</name>
<evidence type="ECO:0000313" key="1">
    <source>
        <dbReference type="EMBL" id="CAJ0895766.1"/>
    </source>
</evidence>
<gene>
    <name evidence="1" type="ORF">R77564_03923</name>
</gene>
<proteinExistence type="predicted"/>
<comment type="caution">
    <text evidence="1">The sequence shown here is derived from an EMBL/GenBank/DDBJ whole genome shotgun (WGS) entry which is preliminary data.</text>
</comment>